<name>A0ABR6VJX4_9FIRM</name>
<protein>
    <submittedName>
        <fullName evidence="2">Uncharacterized protein</fullName>
    </submittedName>
</protein>
<evidence type="ECO:0000313" key="3">
    <source>
        <dbReference type="Proteomes" id="UP000606870"/>
    </source>
</evidence>
<evidence type="ECO:0000256" key="1">
    <source>
        <dbReference type="SAM" id="Phobius"/>
    </source>
</evidence>
<dbReference type="Proteomes" id="UP000606870">
    <property type="component" value="Unassembled WGS sequence"/>
</dbReference>
<gene>
    <name evidence="2" type="ORF">H8J70_10000</name>
</gene>
<keyword evidence="1" id="KW-0472">Membrane</keyword>
<reference evidence="2 3" key="1">
    <citation type="submission" date="2020-08" db="EMBL/GenBank/DDBJ databases">
        <authorList>
            <person name="Liu C."/>
            <person name="Sun Q."/>
        </authorList>
    </citation>
    <scope>NUCLEOTIDE SEQUENCE [LARGE SCALE GENOMIC DNA]</scope>
    <source>
        <strain evidence="2 3">NSJ-59</strain>
    </source>
</reference>
<feature type="transmembrane region" description="Helical" evidence="1">
    <location>
        <begin position="80"/>
        <end position="105"/>
    </location>
</feature>
<evidence type="ECO:0000313" key="2">
    <source>
        <dbReference type="EMBL" id="MBC3537584.1"/>
    </source>
</evidence>
<keyword evidence="1" id="KW-0812">Transmembrane</keyword>
<accession>A0ABR6VJX4</accession>
<comment type="caution">
    <text evidence="2">The sequence shown here is derived from an EMBL/GenBank/DDBJ whole genome shotgun (WGS) entry which is preliminary data.</text>
</comment>
<organism evidence="2 3">
    <name type="scientific">Megasphaera hominis</name>
    <dbReference type="NCBI Taxonomy" id="159836"/>
    <lineage>
        <taxon>Bacteria</taxon>
        <taxon>Bacillati</taxon>
        <taxon>Bacillota</taxon>
        <taxon>Negativicutes</taxon>
        <taxon>Veillonellales</taxon>
        <taxon>Veillonellaceae</taxon>
        <taxon>Megasphaera</taxon>
    </lineage>
</organism>
<proteinExistence type="predicted"/>
<feature type="transmembrane region" description="Helical" evidence="1">
    <location>
        <begin position="12"/>
        <end position="28"/>
    </location>
</feature>
<sequence length="152" mass="17017">MAALNVDHVGMALRFGIIFLILLLCTKRHSQLSLTGKTSILRFVLHVLAALALALIWLIVADNETWIVLTKGPQAMPAAVLFAALRNLLYIAGQTLLLSAWLSAFYRFFRRMYAAVLLVLPWVGIQVTGWDTPCPRCSSLRGRQWQRSSCFS</sequence>
<feature type="transmembrane region" description="Helical" evidence="1">
    <location>
        <begin position="40"/>
        <end position="60"/>
    </location>
</feature>
<keyword evidence="1" id="KW-1133">Transmembrane helix</keyword>
<dbReference type="EMBL" id="JACOGK010000031">
    <property type="protein sequence ID" value="MBC3537584.1"/>
    <property type="molecule type" value="Genomic_DNA"/>
</dbReference>
<keyword evidence="3" id="KW-1185">Reference proteome</keyword>
<dbReference type="RefSeq" id="WP_186504064.1">
    <property type="nucleotide sequence ID" value="NZ_JACOGK010000031.1"/>
</dbReference>